<accession>A0A0A9W6B3</accession>
<sequence>QFLASSVKFSILFFNCSVAIESTFSTMSNEIHMEFPQEVFEELLLYLDLKDLLSCSLVCSRWRTAVNSNRVWKSFCKRRIRMNWQDLSSEERKLPCSSWSDETLSLCDWRKRWMNYLALKDNWRRGRYQETTLLEDGWPDFKTDYEYLIHEGFESG</sequence>
<reference evidence="2" key="2">
    <citation type="submission" date="2014-07" db="EMBL/GenBank/DDBJ databases">
        <authorList>
            <person name="Hull J."/>
        </authorList>
    </citation>
    <scope>NUCLEOTIDE SEQUENCE</scope>
</reference>
<dbReference type="SMART" id="SM00256">
    <property type="entry name" value="FBOX"/>
    <property type="match status" value="1"/>
</dbReference>
<evidence type="ECO:0000259" key="1">
    <source>
        <dbReference type="PROSITE" id="PS50181"/>
    </source>
</evidence>
<dbReference type="SUPFAM" id="SSF81383">
    <property type="entry name" value="F-box domain"/>
    <property type="match status" value="1"/>
</dbReference>
<dbReference type="InterPro" id="IPR001810">
    <property type="entry name" value="F-box_dom"/>
</dbReference>
<feature type="non-terminal residue" evidence="2">
    <location>
        <position position="156"/>
    </location>
</feature>
<protein>
    <submittedName>
        <fullName evidence="2">F-box protein MET30</fullName>
    </submittedName>
</protein>
<feature type="domain" description="F-box" evidence="1">
    <location>
        <begin position="29"/>
        <end position="75"/>
    </location>
</feature>
<reference evidence="2" key="1">
    <citation type="journal article" date="2014" name="PLoS ONE">
        <title>Transcriptome-Based Identification of ABC Transporters in the Western Tarnished Plant Bug Lygus hesperus.</title>
        <authorList>
            <person name="Hull J.J."/>
            <person name="Chaney K."/>
            <person name="Geib S.M."/>
            <person name="Fabrick J.A."/>
            <person name="Brent C.S."/>
            <person name="Walsh D."/>
            <person name="Lavine L.C."/>
        </authorList>
    </citation>
    <scope>NUCLEOTIDE SEQUENCE</scope>
</reference>
<dbReference type="Gene3D" id="1.20.1280.50">
    <property type="match status" value="1"/>
</dbReference>
<dbReference type="Pfam" id="PF12937">
    <property type="entry name" value="F-box-like"/>
    <property type="match status" value="1"/>
</dbReference>
<dbReference type="InterPro" id="IPR036047">
    <property type="entry name" value="F-box-like_dom_sf"/>
</dbReference>
<gene>
    <name evidence="2" type="primary">MET30_0</name>
    <name evidence="2" type="ORF">CM83_100668</name>
</gene>
<name>A0A0A9W6B3_LYGHE</name>
<evidence type="ECO:0000313" key="2">
    <source>
        <dbReference type="EMBL" id="JAG00405.1"/>
    </source>
</evidence>
<dbReference type="AlphaFoldDB" id="A0A0A9W6B3"/>
<feature type="non-terminal residue" evidence="2">
    <location>
        <position position="1"/>
    </location>
</feature>
<proteinExistence type="predicted"/>
<organism evidence="2">
    <name type="scientific">Lygus hesperus</name>
    <name type="common">Western plant bug</name>
    <dbReference type="NCBI Taxonomy" id="30085"/>
    <lineage>
        <taxon>Eukaryota</taxon>
        <taxon>Metazoa</taxon>
        <taxon>Ecdysozoa</taxon>
        <taxon>Arthropoda</taxon>
        <taxon>Hexapoda</taxon>
        <taxon>Insecta</taxon>
        <taxon>Pterygota</taxon>
        <taxon>Neoptera</taxon>
        <taxon>Paraneoptera</taxon>
        <taxon>Hemiptera</taxon>
        <taxon>Heteroptera</taxon>
        <taxon>Panheteroptera</taxon>
        <taxon>Cimicomorpha</taxon>
        <taxon>Miridae</taxon>
        <taxon>Mirini</taxon>
        <taxon>Lygus</taxon>
    </lineage>
</organism>
<dbReference type="EMBL" id="GBHO01043199">
    <property type="protein sequence ID" value="JAG00405.1"/>
    <property type="molecule type" value="Transcribed_RNA"/>
</dbReference>
<dbReference type="PROSITE" id="PS50181">
    <property type="entry name" value="FBOX"/>
    <property type="match status" value="1"/>
</dbReference>